<gene>
    <name evidence="3" type="ordered locus">AALP_Aa4g103300</name>
</gene>
<dbReference type="InterPro" id="IPR040256">
    <property type="entry name" value="At4g02000-like"/>
</dbReference>
<feature type="region of interest" description="Disordered" evidence="1">
    <location>
        <begin position="1"/>
        <end position="26"/>
    </location>
</feature>
<feature type="compositionally biased region" description="Basic residues" evidence="1">
    <location>
        <begin position="477"/>
        <end position="491"/>
    </location>
</feature>
<feature type="compositionally biased region" description="Basic residues" evidence="1">
    <location>
        <begin position="350"/>
        <end position="361"/>
    </location>
</feature>
<feature type="compositionally biased region" description="Polar residues" evidence="1">
    <location>
        <begin position="368"/>
        <end position="379"/>
    </location>
</feature>
<keyword evidence="4" id="KW-1185">Reference proteome</keyword>
<evidence type="ECO:0000313" key="3">
    <source>
        <dbReference type="EMBL" id="KFK36291.1"/>
    </source>
</evidence>
<evidence type="ECO:0000256" key="1">
    <source>
        <dbReference type="SAM" id="MobiDB-lite"/>
    </source>
</evidence>
<feature type="domain" description="DUF4283" evidence="2">
    <location>
        <begin position="175"/>
        <end position="257"/>
    </location>
</feature>
<dbReference type="OrthoDB" id="1939300at2759"/>
<dbReference type="Gramene" id="KFK36291">
    <property type="protein sequence ID" value="KFK36291"/>
    <property type="gene ID" value="AALP_AA4G103300"/>
</dbReference>
<organism evidence="3 4">
    <name type="scientific">Arabis alpina</name>
    <name type="common">Alpine rock-cress</name>
    <dbReference type="NCBI Taxonomy" id="50452"/>
    <lineage>
        <taxon>Eukaryota</taxon>
        <taxon>Viridiplantae</taxon>
        <taxon>Streptophyta</taxon>
        <taxon>Embryophyta</taxon>
        <taxon>Tracheophyta</taxon>
        <taxon>Spermatophyta</taxon>
        <taxon>Magnoliopsida</taxon>
        <taxon>eudicotyledons</taxon>
        <taxon>Gunneridae</taxon>
        <taxon>Pentapetalae</taxon>
        <taxon>rosids</taxon>
        <taxon>malvids</taxon>
        <taxon>Brassicales</taxon>
        <taxon>Brassicaceae</taxon>
        <taxon>Arabideae</taxon>
        <taxon>Arabis</taxon>
    </lineage>
</organism>
<name>A0A087H2D9_ARAAL</name>
<feature type="region of interest" description="Disordered" evidence="1">
    <location>
        <begin position="417"/>
        <end position="491"/>
    </location>
</feature>
<dbReference type="Proteomes" id="UP000029120">
    <property type="component" value="Chromosome 4"/>
</dbReference>
<evidence type="ECO:0000313" key="4">
    <source>
        <dbReference type="Proteomes" id="UP000029120"/>
    </source>
</evidence>
<dbReference type="EMBL" id="CM002872">
    <property type="protein sequence ID" value="KFK36291.1"/>
    <property type="molecule type" value="Genomic_DNA"/>
</dbReference>
<feature type="region of interest" description="Disordered" evidence="1">
    <location>
        <begin position="350"/>
        <end position="379"/>
    </location>
</feature>
<dbReference type="Pfam" id="PF14111">
    <property type="entry name" value="DUF4283"/>
    <property type="match status" value="1"/>
</dbReference>
<dbReference type="PANTHER" id="PTHR31286:SF55">
    <property type="entry name" value="DUF4283 DOMAIN-CONTAINING PROTEIN"/>
    <property type="match status" value="1"/>
</dbReference>
<protein>
    <recommendedName>
        <fullName evidence="2">DUF4283 domain-containing protein</fullName>
    </recommendedName>
</protein>
<feature type="compositionally biased region" description="Basic residues" evidence="1">
    <location>
        <begin position="1"/>
        <end position="19"/>
    </location>
</feature>
<dbReference type="PANTHER" id="PTHR31286">
    <property type="entry name" value="GLYCINE-RICH CELL WALL STRUCTURAL PROTEIN 1.8-LIKE"/>
    <property type="match status" value="1"/>
</dbReference>
<feature type="compositionally biased region" description="Acidic residues" evidence="1">
    <location>
        <begin position="453"/>
        <end position="471"/>
    </location>
</feature>
<accession>A0A087H2D9</accession>
<sequence>MAKKKTPKKKKSPSKKKLARPSPPDILVSPAVATVLLSDVDSAERISGPQSPSTAILAPSTVIVATFVPVLAEATIALDLKIDDAVKVASATDLVSSIVTPKSPNVSTAVSASIEALKATGKDANLPVNDSWANMVKNMVKDTSQQLKKKGTSFTLPPGEPCVMIPNSVNEKNRKSWDCFVLGQFYSDPPSHGTIHNIVNGIWSKQFRDISVSKMEGHAFLFRIPNSFTRNRVINQRLWQIEGQTVFVAKWDPGVVPVKPELTSAPIWLELRNVPFQFFNEDGLEHIAGLVGTLNICILLQPTRRTLRWQRDIGHSLKHCRKAPISCKGCSSTSHDDAHCPKLRDGNAKKMRHIRRRRSKTPARSVDPTLTTDKGSIPTNQEWIPKKVHLLEPGPLATSHPNAMLILSSDVQLCKGKDVSKGESSGATKTSDVEDGDRVSSPAISDNPPCSEPLEDSEDTMSSGYEEDQYEEVMTRSQRKKLRGKCLKSSF</sequence>
<dbReference type="AlphaFoldDB" id="A0A087H2D9"/>
<dbReference type="eggNOG" id="KOG1075">
    <property type="taxonomic scope" value="Eukaryota"/>
</dbReference>
<proteinExistence type="predicted"/>
<dbReference type="InterPro" id="IPR025558">
    <property type="entry name" value="DUF4283"/>
</dbReference>
<evidence type="ECO:0000259" key="2">
    <source>
        <dbReference type="Pfam" id="PF14111"/>
    </source>
</evidence>
<reference evidence="4" key="1">
    <citation type="journal article" date="2015" name="Nat. Plants">
        <title>Genome expansion of Arabis alpina linked with retrotransposition and reduced symmetric DNA methylation.</title>
        <authorList>
            <person name="Willing E.M."/>
            <person name="Rawat V."/>
            <person name="Mandakova T."/>
            <person name="Maumus F."/>
            <person name="James G.V."/>
            <person name="Nordstroem K.J."/>
            <person name="Becker C."/>
            <person name="Warthmann N."/>
            <person name="Chica C."/>
            <person name="Szarzynska B."/>
            <person name="Zytnicki M."/>
            <person name="Albani M.C."/>
            <person name="Kiefer C."/>
            <person name="Bergonzi S."/>
            <person name="Castaings L."/>
            <person name="Mateos J.L."/>
            <person name="Berns M.C."/>
            <person name="Bujdoso N."/>
            <person name="Piofczyk T."/>
            <person name="de Lorenzo L."/>
            <person name="Barrero-Sicilia C."/>
            <person name="Mateos I."/>
            <person name="Piednoel M."/>
            <person name="Hagmann J."/>
            <person name="Chen-Min-Tao R."/>
            <person name="Iglesias-Fernandez R."/>
            <person name="Schuster S.C."/>
            <person name="Alonso-Blanco C."/>
            <person name="Roudier F."/>
            <person name="Carbonero P."/>
            <person name="Paz-Ares J."/>
            <person name="Davis S.J."/>
            <person name="Pecinka A."/>
            <person name="Quesneville H."/>
            <person name="Colot V."/>
            <person name="Lysak M.A."/>
            <person name="Weigel D."/>
            <person name="Coupland G."/>
            <person name="Schneeberger K."/>
        </authorList>
    </citation>
    <scope>NUCLEOTIDE SEQUENCE [LARGE SCALE GENOMIC DNA]</scope>
    <source>
        <strain evidence="4">cv. Pajares</strain>
    </source>
</reference>